<dbReference type="InterPro" id="IPR008979">
    <property type="entry name" value="Galactose-bd-like_sf"/>
</dbReference>
<dbReference type="Pfam" id="PF00754">
    <property type="entry name" value="F5_F8_type_C"/>
    <property type="match status" value="3"/>
</dbReference>
<dbReference type="InterPro" id="IPR013320">
    <property type="entry name" value="ConA-like_dom_sf"/>
</dbReference>
<feature type="compositionally biased region" description="Basic and acidic residues" evidence="5">
    <location>
        <begin position="1417"/>
        <end position="1442"/>
    </location>
</feature>
<name>A0A316M6K1_9CLOT</name>
<dbReference type="InterPro" id="IPR029018">
    <property type="entry name" value="Hex-like_dom2"/>
</dbReference>
<feature type="region of interest" description="Disordered" evidence="5">
    <location>
        <begin position="1417"/>
        <end position="1444"/>
    </location>
</feature>
<dbReference type="PRINTS" id="PR00738">
    <property type="entry name" value="GLHYDRLASE20"/>
</dbReference>
<dbReference type="SUPFAM" id="SSF49785">
    <property type="entry name" value="Galactose-binding domain-like"/>
    <property type="match status" value="3"/>
</dbReference>
<sequence>MNMNKGLKRFLASNLALSVIFINLRIPVFAKEHVSNDNVALNSTVVEGTNAENGSTYDNVVDGDKSNEFNARLSSNRNTKPTVILDLGSEKKIQFLRLFLEDRKNVQYKNNVKKYRITFSLDKNFEENDSRVERELNTETIRDDVKLSKAVNTRYIKLEIIETHKDNMWDNAGIVELELYKNTLNQSIGANASGENSEGHGNTYDKAIDGDYETRLASTQNTMPILKLDLGKEKNIDNFHLFLEKRGQVPLNNVKKYKVTVSKDNTFDESDPSITRELDNQTTYDSTGFEKPVLGQYVKLEVLETHKAAWDNGGIVEFELYDHPFTVVTLDEGPTIESVRPVYNAETNKIVVSEVPGYTIENNGADFEQIVDNNFNVHKPLTSKTVKISLKITNNNTKEVTITNDFEVVIPGLHEANKGNQKPVVSPELAEWYSSDNKLFTTNENSKIVVNPEYKNNLEYAANEFKKDYEDMTGRKISISYDKDNVGVGDFYFTLGSEDNLLGDEGYNMEITDKVIVEAKHKIGAYWSTRSILQILTQSKNNNTMPCGITRDYPKYKVRGFVLDVARKPFSMDMLKDITKNMAWHKMNDFQVHLSDNYIWLEDYGVGETENEAFKAYDAFRLESNVKNSKNESATAKDYAYSKEEFKQFINESRKIGVNIVPEIDIPAHANSFTKVFPEIMVKNKRSPLANNRPLIDHIDVSKPESIKKVKEIFDEYTKGDNPTFDSETVVHIGADEFLANYKAYRNFINEFVPYIKNTNPVRMWGGLTWIKDNPVTEIKPEAIENVQMNLWSRDWADGKEMYDMGYKLINTIDSYMYMVPNGNGGRGAYGDYLNTNSLYSNFEPNIVSTKSGWKAIPSGDDQALGAAFAIWNDNIDKRASGLTESDMYERFQDALPIVAEKTWANGKEKGSLENLQNASKNVGLSPNTNPLFKENSINDQYANYTFEKKNELEDSSENNRDLSNLTNASFKTGKTSNAISLEGNKSFIEMPLDKLGKGNELSFDLRLEEAAPGQILFESDSSYGTHDIRIMENGVLGFTRELYDYTFDYVLPVKEWVNIAIKTENQNTTLYVNGEMVASAKGKFVHNNMIKKSNITNSTFALSLERIGSMTNSIKGKIDNIIIKKSGEDKNKIPNKEISVTASSQYTGEGPENLLDGNKNTIWHSNWADNNVKLPQELIFTFEKPTEISKLSYIPRQNGTANGNIMEFDLYATDENGKETKVLDAKAWSGDSSTKFAKFDAVKAKTIRMVINKSNGDTKNKFASGAEMSFYSPSGDIDSGVNKKALQEAIDKAKNINSEDYTTSSFNQEVLNNAIKAAEELVSKDNIGQDDIENAINELENIISKFVKRGSVEELTEYLKSCESETSEKYTEESWTIFEKALERAKDLISSDNRDLTQEDVDSVLEALKAAKEGLIEKMESGKDEKPGETEKPTKGEDVPRTGDINNLGLLASIFTASGLGLVFLRNKRKE</sequence>
<dbReference type="SUPFAM" id="SSF55545">
    <property type="entry name" value="beta-N-acetylhexosaminidase-like domain"/>
    <property type="match status" value="1"/>
</dbReference>
<feature type="domain" description="F5/8 type C" evidence="8">
    <location>
        <begin position="172"/>
        <end position="323"/>
    </location>
</feature>
<dbReference type="SUPFAM" id="SSF51445">
    <property type="entry name" value="(Trans)glycosidases"/>
    <property type="match status" value="1"/>
</dbReference>
<dbReference type="Proteomes" id="UP000246114">
    <property type="component" value="Unassembled WGS sequence"/>
</dbReference>
<dbReference type="Pfam" id="PF07554">
    <property type="entry name" value="FIVAR"/>
    <property type="match status" value="2"/>
</dbReference>
<dbReference type="GO" id="GO:0004563">
    <property type="term" value="F:beta-N-acetylhexosaminidase activity"/>
    <property type="evidence" value="ECO:0007669"/>
    <property type="project" value="InterPro"/>
</dbReference>
<evidence type="ECO:0000256" key="2">
    <source>
        <dbReference type="ARBA" id="ARBA00022801"/>
    </source>
</evidence>
<keyword evidence="3" id="KW-0326">Glycosidase</keyword>
<keyword evidence="6" id="KW-0812">Transmembrane</keyword>
<dbReference type="CDD" id="cd06564">
    <property type="entry name" value="GH20_DspB_LnbB-like"/>
    <property type="match status" value="1"/>
</dbReference>
<dbReference type="InterPro" id="IPR052764">
    <property type="entry name" value="GH20_Enzymes"/>
</dbReference>
<reference evidence="9 10" key="1">
    <citation type="submission" date="2018-03" db="EMBL/GenBank/DDBJ databases">
        <title>The uncultured portion of the human microbiome is neutrally assembled.</title>
        <authorList>
            <person name="Jeraldo P."/>
            <person name="Boardman L."/>
            <person name="White B.A."/>
            <person name="Nelson H."/>
            <person name="Goldenfeld N."/>
            <person name="Chia N."/>
        </authorList>
    </citation>
    <scope>NUCLEOTIDE SEQUENCE [LARGE SCALE GENOMIC DNA]</scope>
    <source>
        <strain evidence="9">CIM:MAG 903</strain>
    </source>
</reference>
<dbReference type="PANTHER" id="PTHR43678:SF1">
    <property type="entry name" value="BETA-N-ACETYLHEXOSAMINIDASE"/>
    <property type="match status" value="1"/>
</dbReference>
<gene>
    <name evidence="9" type="ORF">DBY38_09365</name>
</gene>
<protein>
    <submittedName>
        <fullName evidence="9">LPXTG cell wall anchor domain-containing protein</fullName>
    </submittedName>
</protein>
<feature type="signal peptide" evidence="7">
    <location>
        <begin position="1"/>
        <end position="30"/>
    </location>
</feature>
<evidence type="ECO:0000256" key="4">
    <source>
        <dbReference type="PIRSR" id="PIRSR625705-1"/>
    </source>
</evidence>
<feature type="active site" description="Proton donor" evidence="4">
    <location>
        <position position="737"/>
    </location>
</feature>
<evidence type="ECO:0000256" key="6">
    <source>
        <dbReference type="SAM" id="Phobius"/>
    </source>
</evidence>
<keyword evidence="7" id="KW-0732">Signal</keyword>
<dbReference type="Pfam" id="PF02838">
    <property type="entry name" value="Glyco_hydro_20b"/>
    <property type="match status" value="1"/>
</dbReference>
<dbReference type="InterPro" id="IPR015882">
    <property type="entry name" value="HEX_bac_N"/>
</dbReference>
<evidence type="ECO:0000256" key="7">
    <source>
        <dbReference type="SAM" id="SignalP"/>
    </source>
</evidence>
<dbReference type="PANTHER" id="PTHR43678">
    <property type="entry name" value="PUTATIVE (AFU_ORTHOLOGUE AFUA_2G00640)-RELATED"/>
    <property type="match status" value="1"/>
</dbReference>
<feature type="domain" description="F5/8 type C" evidence="8">
    <location>
        <begin position="1122"/>
        <end position="1274"/>
    </location>
</feature>
<feature type="transmembrane region" description="Helical" evidence="6">
    <location>
        <begin position="1449"/>
        <end position="1466"/>
    </location>
</feature>
<evidence type="ECO:0000313" key="9">
    <source>
        <dbReference type="EMBL" id="PWL52869.1"/>
    </source>
</evidence>
<keyword evidence="2" id="KW-0378">Hydrolase</keyword>
<evidence type="ECO:0000256" key="3">
    <source>
        <dbReference type="ARBA" id="ARBA00023295"/>
    </source>
</evidence>
<dbReference type="InterPro" id="IPR025705">
    <property type="entry name" value="Beta_hexosaminidase_sua/sub"/>
</dbReference>
<dbReference type="PROSITE" id="PS50022">
    <property type="entry name" value="FA58C_3"/>
    <property type="match status" value="2"/>
</dbReference>
<dbReference type="InterPro" id="IPR015883">
    <property type="entry name" value="Glyco_hydro_20_cat"/>
</dbReference>
<dbReference type="NCBIfam" id="TIGR01167">
    <property type="entry name" value="LPXTG_anchor"/>
    <property type="match status" value="1"/>
</dbReference>
<comment type="caution">
    <text evidence="9">The sequence shown here is derived from an EMBL/GenBank/DDBJ whole genome shotgun (WGS) entry which is preliminary data.</text>
</comment>
<feature type="chain" id="PRO_5016451016" evidence="7">
    <location>
        <begin position="31"/>
        <end position="1472"/>
    </location>
</feature>
<dbReference type="GO" id="GO:0005975">
    <property type="term" value="P:carbohydrate metabolic process"/>
    <property type="evidence" value="ECO:0007669"/>
    <property type="project" value="InterPro"/>
</dbReference>
<organism evidence="9 10">
    <name type="scientific">Clostridium cadaveris</name>
    <dbReference type="NCBI Taxonomy" id="1529"/>
    <lineage>
        <taxon>Bacteria</taxon>
        <taxon>Bacillati</taxon>
        <taxon>Bacillota</taxon>
        <taxon>Clostridia</taxon>
        <taxon>Eubacteriales</taxon>
        <taxon>Clostridiaceae</taxon>
        <taxon>Clostridium</taxon>
    </lineage>
</organism>
<keyword evidence="6" id="KW-1133">Transmembrane helix</keyword>
<evidence type="ECO:0000256" key="1">
    <source>
        <dbReference type="ARBA" id="ARBA00006285"/>
    </source>
</evidence>
<dbReference type="Gene3D" id="2.60.120.200">
    <property type="match status" value="1"/>
</dbReference>
<accession>A0A316M6K1</accession>
<evidence type="ECO:0000259" key="8">
    <source>
        <dbReference type="PROSITE" id="PS50022"/>
    </source>
</evidence>
<dbReference type="Gene3D" id="2.60.120.260">
    <property type="entry name" value="Galactose-binding domain-like"/>
    <property type="match status" value="3"/>
</dbReference>
<keyword evidence="6" id="KW-0472">Membrane</keyword>
<dbReference type="Gene3D" id="3.20.20.80">
    <property type="entry name" value="Glycosidases"/>
    <property type="match status" value="1"/>
</dbReference>
<dbReference type="Gene3D" id="1.20.1270.90">
    <property type="entry name" value="AF1782-like"/>
    <property type="match status" value="1"/>
</dbReference>
<comment type="similarity">
    <text evidence="1">Belongs to the glycosyl hydrolase 20 family.</text>
</comment>
<dbReference type="Pfam" id="PF00728">
    <property type="entry name" value="Glyco_hydro_20"/>
    <property type="match status" value="1"/>
</dbReference>
<proteinExistence type="inferred from homology"/>
<dbReference type="OrthoDB" id="9816455at2"/>
<dbReference type="SUPFAM" id="SSF49899">
    <property type="entry name" value="Concanavalin A-like lectins/glucanases"/>
    <property type="match status" value="1"/>
</dbReference>
<dbReference type="EMBL" id="QAMZ01000044">
    <property type="protein sequence ID" value="PWL52869.1"/>
    <property type="molecule type" value="Genomic_DNA"/>
</dbReference>
<dbReference type="Gene3D" id="1.20.1270.70">
    <property type="entry name" value="Designed single chain three-helix bundle"/>
    <property type="match status" value="1"/>
</dbReference>
<evidence type="ECO:0000313" key="10">
    <source>
        <dbReference type="Proteomes" id="UP000246114"/>
    </source>
</evidence>
<dbReference type="Gene3D" id="3.30.379.10">
    <property type="entry name" value="Chitobiase/beta-hexosaminidase domain 2-like"/>
    <property type="match status" value="1"/>
</dbReference>
<dbReference type="InterPro" id="IPR017853">
    <property type="entry name" value="GH"/>
</dbReference>
<dbReference type="InterPro" id="IPR000421">
    <property type="entry name" value="FA58C"/>
</dbReference>
<evidence type="ECO:0000256" key="5">
    <source>
        <dbReference type="SAM" id="MobiDB-lite"/>
    </source>
</evidence>